<sequence length="114" mass="12684">MGEFSGKGTPRHTAAAPSPRTQPFLDLYLQKRTHNRRALARRFLSAVFVRQLSVPPPFEADSRVEDDGASGGFSIKLVTPVPPSTEARPTKRDETAVPQRSRAKFSPRRSVDLR</sequence>
<protein>
    <submittedName>
        <fullName evidence="2">Uncharacterized protein</fullName>
    </submittedName>
</protein>
<dbReference type="EMBL" id="JAINUG010000085">
    <property type="protein sequence ID" value="KAJ8399068.1"/>
    <property type="molecule type" value="Genomic_DNA"/>
</dbReference>
<feature type="region of interest" description="Disordered" evidence="1">
    <location>
        <begin position="57"/>
        <end position="114"/>
    </location>
</feature>
<reference evidence="2" key="1">
    <citation type="journal article" date="2023" name="Science">
        <title>Genome structures resolve the early diversification of teleost fishes.</title>
        <authorList>
            <person name="Parey E."/>
            <person name="Louis A."/>
            <person name="Montfort J."/>
            <person name="Bouchez O."/>
            <person name="Roques C."/>
            <person name="Iampietro C."/>
            <person name="Lluch J."/>
            <person name="Castinel A."/>
            <person name="Donnadieu C."/>
            <person name="Desvignes T."/>
            <person name="Floi Bucao C."/>
            <person name="Jouanno E."/>
            <person name="Wen M."/>
            <person name="Mejri S."/>
            <person name="Dirks R."/>
            <person name="Jansen H."/>
            <person name="Henkel C."/>
            <person name="Chen W.J."/>
            <person name="Zahm M."/>
            <person name="Cabau C."/>
            <person name="Klopp C."/>
            <person name="Thompson A.W."/>
            <person name="Robinson-Rechavi M."/>
            <person name="Braasch I."/>
            <person name="Lecointre G."/>
            <person name="Bobe J."/>
            <person name="Postlethwait J.H."/>
            <person name="Berthelot C."/>
            <person name="Roest Crollius H."/>
            <person name="Guiguen Y."/>
        </authorList>
    </citation>
    <scope>NUCLEOTIDE SEQUENCE</scope>
    <source>
        <strain evidence="2">NC1722</strain>
    </source>
</reference>
<organism evidence="2 3">
    <name type="scientific">Aldrovandia affinis</name>
    <dbReference type="NCBI Taxonomy" id="143900"/>
    <lineage>
        <taxon>Eukaryota</taxon>
        <taxon>Metazoa</taxon>
        <taxon>Chordata</taxon>
        <taxon>Craniata</taxon>
        <taxon>Vertebrata</taxon>
        <taxon>Euteleostomi</taxon>
        <taxon>Actinopterygii</taxon>
        <taxon>Neopterygii</taxon>
        <taxon>Teleostei</taxon>
        <taxon>Notacanthiformes</taxon>
        <taxon>Halosauridae</taxon>
        <taxon>Aldrovandia</taxon>
    </lineage>
</organism>
<feature type="region of interest" description="Disordered" evidence="1">
    <location>
        <begin position="1"/>
        <end position="22"/>
    </location>
</feature>
<evidence type="ECO:0000256" key="1">
    <source>
        <dbReference type="SAM" id="MobiDB-lite"/>
    </source>
</evidence>
<comment type="caution">
    <text evidence="2">The sequence shown here is derived from an EMBL/GenBank/DDBJ whole genome shotgun (WGS) entry which is preliminary data.</text>
</comment>
<dbReference type="AlphaFoldDB" id="A0AAD7SAZ2"/>
<proteinExistence type="predicted"/>
<evidence type="ECO:0000313" key="2">
    <source>
        <dbReference type="EMBL" id="KAJ8399068.1"/>
    </source>
</evidence>
<accession>A0AAD7SAZ2</accession>
<keyword evidence="3" id="KW-1185">Reference proteome</keyword>
<evidence type="ECO:0000313" key="3">
    <source>
        <dbReference type="Proteomes" id="UP001221898"/>
    </source>
</evidence>
<dbReference type="Proteomes" id="UP001221898">
    <property type="component" value="Unassembled WGS sequence"/>
</dbReference>
<name>A0AAD7SAZ2_9TELE</name>
<gene>
    <name evidence="2" type="ORF">AAFF_G00414470</name>
</gene>